<dbReference type="InterPro" id="IPR023962">
    <property type="entry name" value="Phosphoketolase"/>
</dbReference>
<evidence type="ECO:0000259" key="7">
    <source>
        <dbReference type="Pfam" id="PF09364"/>
    </source>
</evidence>
<dbReference type="Gene3D" id="3.40.50.970">
    <property type="match status" value="2"/>
</dbReference>
<dbReference type="CDD" id="cd02011">
    <property type="entry name" value="TPP_PK"/>
    <property type="match status" value="1"/>
</dbReference>
<evidence type="ECO:0000256" key="1">
    <source>
        <dbReference type="ARBA" id="ARBA00001964"/>
    </source>
</evidence>
<gene>
    <name evidence="8" type="ORF">UA74_08020</name>
</gene>
<sequence>MTVGTDPRSGTLTDAELQNLHRWWQAANYLSVGQIYLMDNPLLREPLRPEHIKPRLLGHWGTTPGLTFVYAHLNRAIMRRDLEMMYVTGPGHGGPGMVAASWLEGSYGEIYPDVGQDLPGLRRLFTQFSFPGGIPSHAAPETPGSINEGGELGYSLAHAYGAAFDNPGLTVACVIGDGEAETGPLATAWHSTKFVDPARDGAVLPILHLNGFKIAGPTVLARIPEEELRSLLRGYGHEPWFVSGRDPVAMHHAFAGALDACLDDIAAIQDRARGRGTMERPRWPMIVLRTPKGWTGPATLHGRRVEGSWRAHQVPLPAPREDPDQLRLLDAWLRGYDPAALFQPDGAPIREIRELHPAGTRRMSASPHANGGLLLRALRLPDFRDYAVGVDRPGGTKASATGVLGEFLRDVLRANEAEGTFRLFSPDENNSNRLGAVLEATGRAWIAEARPDDDAALVPDGRLMEMLSEHTCQGWLEGYLLTGRHGLFSCYEAFVHIVDSMFNQHAKWLKVSRELTWRRPIASLNYLLTSHVWQQDHNGFSHQDPGFIDHVMNKKAEVVRVYLPPDANTLLSIADHCLRSRDYVNVIVAGKQPEAQYLDVESAATHCIKGIGIWDWASNDEDGDVDAVLGCAGDVPTKEVLAAVSLLRTRLPELRLRVVNVVDLMRLQDERQHPHGLPDADFDSLFTTDRPVIFAYHGYPWLIHRLTYRRANHENFHVRGYNEEGTTTTPFDMCVLNGIDRFHLAMDVIDRVPRLGPTAAYARQEFQDALIRHRRYVTTRGEDLPEVRDWSWPSWSRTA</sequence>
<dbReference type="InterPro" id="IPR029061">
    <property type="entry name" value="THDP-binding"/>
</dbReference>
<dbReference type="Gene3D" id="3.40.50.920">
    <property type="match status" value="1"/>
</dbReference>
<dbReference type="NCBIfam" id="NF003621">
    <property type="entry name" value="PRK05261.1-6"/>
    <property type="match status" value="1"/>
</dbReference>
<dbReference type="KEGG" id="acad:UA74_08020"/>
<comment type="similarity">
    <text evidence="2 5">Belongs to the XFP family.</text>
</comment>
<dbReference type="InterPro" id="IPR009014">
    <property type="entry name" value="Transketo_C/PFOR_II"/>
</dbReference>
<keyword evidence="3 5" id="KW-0786">Thiamine pyrophosphate</keyword>
<evidence type="ECO:0000256" key="4">
    <source>
        <dbReference type="ARBA" id="ARBA00023239"/>
    </source>
</evidence>
<dbReference type="Pfam" id="PF09363">
    <property type="entry name" value="XFP_C"/>
    <property type="match status" value="1"/>
</dbReference>
<dbReference type="GO" id="GO:0016832">
    <property type="term" value="F:aldehyde-lyase activity"/>
    <property type="evidence" value="ECO:0007669"/>
    <property type="project" value="UniProtKB-UniRule"/>
</dbReference>
<name>A0AAC9PR77_9PSEU</name>
<dbReference type="PANTHER" id="PTHR31273:SF0">
    <property type="entry name" value="PHOSPHOKETOLASE-RELATED"/>
    <property type="match status" value="1"/>
</dbReference>
<dbReference type="InterPro" id="IPR005593">
    <property type="entry name" value="Xul5P/Fru6P_PKetolase"/>
</dbReference>
<dbReference type="HAMAP" id="MF_01403">
    <property type="entry name" value="Phosphoketolase"/>
    <property type="match status" value="1"/>
</dbReference>
<dbReference type="GO" id="GO:0005975">
    <property type="term" value="P:carbohydrate metabolic process"/>
    <property type="evidence" value="ECO:0007669"/>
    <property type="project" value="InterPro"/>
</dbReference>
<dbReference type="NCBIfam" id="NF003619">
    <property type="entry name" value="PRK05261.1-4"/>
    <property type="match status" value="1"/>
</dbReference>
<evidence type="ECO:0000259" key="6">
    <source>
        <dbReference type="Pfam" id="PF09363"/>
    </source>
</evidence>
<dbReference type="GO" id="GO:0000287">
    <property type="term" value="F:magnesium ion binding"/>
    <property type="evidence" value="ECO:0007669"/>
    <property type="project" value="UniProtKB-ARBA"/>
</dbReference>
<dbReference type="InterPro" id="IPR018969">
    <property type="entry name" value="Xul5P/Fru6P_PKetolase_C"/>
</dbReference>
<organism evidence="8 9">
    <name type="scientific">Actinoalloteichus fjordicus</name>
    <dbReference type="NCBI Taxonomy" id="1612552"/>
    <lineage>
        <taxon>Bacteria</taxon>
        <taxon>Bacillati</taxon>
        <taxon>Actinomycetota</taxon>
        <taxon>Actinomycetes</taxon>
        <taxon>Pseudonocardiales</taxon>
        <taxon>Pseudonocardiaceae</taxon>
        <taxon>Actinoalloteichus</taxon>
    </lineage>
</organism>
<dbReference type="SUPFAM" id="SSF52518">
    <property type="entry name" value="Thiamin diphosphate-binding fold (THDP-binding)"/>
    <property type="match status" value="2"/>
</dbReference>
<dbReference type="PIRSF" id="PIRSF017245">
    <property type="entry name" value="Phosphoketolase"/>
    <property type="match status" value="1"/>
</dbReference>
<dbReference type="NCBIfam" id="NF003617">
    <property type="entry name" value="PRK05261.1-2"/>
    <property type="match status" value="1"/>
</dbReference>
<keyword evidence="9" id="KW-1185">Reference proteome</keyword>
<keyword evidence="4 5" id="KW-0456">Lyase</keyword>
<comment type="cofactor">
    <cofactor evidence="1 5">
        <name>thiamine diphosphate</name>
        <dbReference type="ChEBI" id="CHEBI:58937"/>
    </cofactor>
</comment>
<evidence type="ECO:0000256" key="5">
    <source>
        <dbReference type="HAMAP-Rule" id="MF_01403"/>
    </source>
</evidence>
<dbReference type="EMBL" id="CP016076">
    <property type="protein sequence ID" value="APU13672.1"/>
    <property type="molecule type" value="Genomic_DNA"/>
</dbReference>
<evidence type="ECO:0000256" key="2">
    <source>
        <dbReference type="ARBA" id="ARBA00005623"/>
    </source>
</evidence>
<dbReference type="InterPro" id="IPR018970">
    <property type="entry name" value="Xul5P/Fru6P_PKetolase_N"/>
</dbReference>
<dbReference type="PROSITE" id="PS60003">
    <property type="entry name" value="PHOSPHOKETOLASE_2"/>
    <property type="match status" value="1"/>
</dbReference>
<dbReference type="RefSeq" id="WP_075739722.1">
    <property type="nucleotide sequence ID" value="NZ_CP016076.1"/>
</dbReference>
<proteinExistence type="inferred from homology"/>
<evidence type="ECO:0000313" key="8">
    <source>
        <dbReference type="EMBL" id="APU13672.1"/>
    </source>
</evidence>
<protein>
    <recommendedName>
        <fullName evidence="5">Probable phosphoketolase</fullName>
        <ecNumber evidence="5">4.1.2.-</ecNumber>
    </recommendedName>
</protein>
<reference evidence="9" key="1">
    <citation type="submission" date="2016-06" db="EMBL/GenBank/DDBJ databases">
        <title>Complete genome sequence of Actinoalloteichus fjordicus DSM 46855 (=ADI127-17), type strain of the new species Actinoalloteichus fjordicus.</title>
        <authorList>
            <person name="Ruckert C."/>
            <person name="Nouioui I."/>
            <person name="Willmese J."/>
            <person name="van Wezel G."/>
            <person name="Klenk H.-P."/>
            <person name="Kalinowski J."/>
            <person name="Zotchev S.B."/>
        </authorList>
    </citation>
    <scope>NUCLEOTIDE SEQUENCE [LARGE SCALE GENOMIC DNA]</scope>
    <source>
        <strain evidence="9">ADI127-7</strain>
    </source>
</reference>
<dbReference type="AlphaFoldDB" id="A0AAC9PR77"/>
<evidence type="ECO:0000256" key="3">
    <source>
        <dbReference type="ARBA" id="ARBA00023052"/>
    </source>
</evidence>
<dbReference type="Proteomes" id="UP000185511">
    <property type="component" value="Chromosome"/>
</dbReference>
<dbReference type="EC" id="4.1.2.-" evidence="5"/>
<dbReference type="PANTHER" id="PTHR31273">
    <property type="entry name" value="PHOSPHOKETOLASE-RELATED"/>
    <property type="match status" value="1"/>
</dbReference>
<feature type="domain" description="Xylulose 5-phosphate/Fructose 6-phosphate phosphoketolase C-terminal" evidence="6">
    <location>
        <begin position="591"/>
        <end position="792"/>
    </location>
</feature>
<dbReference type="FunFam" id="3.40.50.970:FF:000091">
    <property type="entry name" value="Xylulose-5-phosphate/fructose-6-phosphate phosphoketolase"/>
    <property type="match status" value="1"/>
</dbReference>
<feature type="domain" description="Xylulose 5-phosphate/Fructose 6-phosphate phosphoketolase N-terminal" evidence="7">
    <location>
        <begin position="12"/>
        <end position="373"/>
    </location>
</feature>
<dbReference type="Pfam" id="PF09364">
    <property type="entry name" value="XFP_N"/>
    <property type="match status" value="1"/>
</dbReference>
<dbReference type="PROSITE" id="PS60002">
    <property type="entry name" value="PHOSPHOKETOLASE_1"/>
    <property type="match status" value="1"/>
</dbReference>
<dbReference type="Pfam" id="PF03894">
    <property type="entry name" value="XFP"/>
    <property type="match status" value="1"/>
</dbReference>
<dbReference type="InterPro" id="IPR019790">
    <property type="entry name" value="Xul5P/Fru6P_PKetolase_CS"/>
</dbReference>
<accession>A0AAC9PR77</accession>
<dbReference type="InterPro" id="IPR019789">
    <property type="entry name" value="Xul5P/Fru6P_PKetolase_ThDP_BS"/>
</dbReference>
<evidence type="ECO:0000313" key="9">
    <source>
        <dbReference type="Proteomes" id="UP000185511"/>
    </source>
</evidence>